<gene>
    <name evidence="3" type="ORF">DI603_14650</name>
</gene>
<proteinExistence type="predicted"/>
<dbReference type="GO" id="GO:0043164">
    <property type="term" value="P:Gram-negative-bacterium-type cell wall biogenesis"/>
    <property type="evidence" value="ECO:0007669"/>
    <property type="project" value="TreeGrafter"/>
</dbReference>
<feature type="domain" description="DUF218" evidence="2">
    <location>
        <begin position="91"/>
        <end position="259"/>
    </location>
</feature>
<dbReference type="GO" id="GO:0000270">
    <property type="term" value="P:peptidoglycan metabolic process"/>
    <property type="evidence" value="ECO:0007669"/>
    <property type="project" value="TreeGrafter"/>
</dbReference>
<feature type="transmembrane region" description="Helical" evidence="1">
    <location>
        <begin position="46"/>
        <end position="67"/>
    </location>
</feature>
<protein>
    <submittedName>
        <fullName evidence="3">YdcF family protein</fullName>
    </submittedName>
</protein>
<dbReference type="PANTHER" id="PTHR30336:SF4">
    <property type="entry name" value="ENVELOPE BIOGENESIS FACTOR ELYC"/>
    <property type="match status" value="1"/>
</dbReference>
<dbReference type="CDD" id="cd06259">
    <property type="entry name" value="YdcF-like"/>
    <property type="match status" value="1"/>
</dbReference>
<comment type="caution">
    <text evidence="3">The sequence shown here is derived from an EMBL/GenBank/DDBJ whole genome shotgun (WGS) entry which is preliminary data.</text>
</comment>
<dbReference type="PANTHER" id="PTHR30336">
    <property type="entry name" value="INNER MEMBRANE PROTEIN, PROBABLE PERMEASE"/>
    <property type="match status" value="1"/>
</dbReference>
<dbReference type="InterPro" id="IPR003848">
    <property type="entry name" value="DUF218"/>
</dbReference>
<dbReference type="GO" id="GO:0005886">
    <property type="term" value="C:plasma membrane"/>
    <property type="evidence" value="ECO:0007669"/>
    <property type="project" value="TreeGrafter"/>
</dbReference>
<dbReference type="Pfam" id="PF02698">
    <property type="entry name" value="DUF218"/>
    <property type="match status" value="1"/>
</dbReference>
<name>A0A2W5DEK7_9BURK</name>
<evidence type="ECO:0000313" key="3">
    <source>
        <dbReference type="EMBL" id="PZP30365.1"/>
    </source>
</evidence>
<evidence type="ECO:0000313" key="4">
    <source>
        <dbReference type="Proteomes" id="UP000249633"/>
    </source>
</evidence>
<organism evidence="3 4">
    <name type="scientific">Roseateles depolymerans</name>
    <dbReference type="NCBI Taxonomy" id="76731"/>
    <lineage>
        <taxon>Bacteria</taxon>
        <taxon>Pseudomonadati</taxon>
        <taxon>Pseudomonadota</taxon>
        <taxon>Betaproteobacteria</taxon>
        <taxon>Burkholderiales</taxon>
        <taxon>Sphaerotilaceae</taxon>
        <taxon>Roseateles</taxon>
    </lineage>
</organism>
<sequence>MMPAMNLDFAALKTLVLLLLMPPVPWLLLAAWGGWRLKHQRRGGVLLAAALGLLWLSSTEAVGELLIRAMGKPPVLTPAAVDRLRGQAAGAVLVLGGGVRREVPELGDAGLADITAQRLAYGVWLARRSGWPLAFSGGIGWTARRLTQPEATVVARVAAQDYQLPLTWAEGRSRDTRENAQQIMPLLAKAGVRDILLVTHDAHMKRSLRAFNEAAAALGMQVTPAPVGLLADGLGSFSDWCPSTAGFERVRYVVYETLAYWAGH</sequence>
<reference evidence="3 4" key="1">
    <citation type="submission" date="2017-08" db="EMBL/GenBank/DDBJ databases">
        <title>Infants hospitalized years apart are colonized by the same room-sourced microbial strains.</title>
        <authorList>
            <person name="Brooks B."/>
            <person name="Olm M.R."/>
            <person name="Firek B.A."/>
            <person name="Baker R."/>
            <person name="Thomas B.C."/>
            <person name="Morowitz M.J."/>
            <person name="Banfield J.F."/>
        </authorList>
    </citation>
    <scope>NUCLEOTIDE SEQUENCE [LARGE SCALE GENOMIC DNA]</scope>
    <source>
        <strain evidence="3">S2_012_000_R2_81</strain>
    </source>
</reference>
<dbReference type="InterPro" id="IPR014729">
    <property type="entry name" value="Rossmann-like_a/b/a_fold"/>
</dbReference>
<keyword evidence="1" id="KW-1133">Transmembrane helix</keyword>
<dbReference type="Proteomes" id="UP000249633">
    <property type="component" value="Unassembled WGS sequence"/>
</dbReference>
<keyword evidence="1" id="KW-0472">Membrane</keyword>
<dbReference type="EMBL" id="QFOD01000014">
    <property type="protein sequence ID" value="PZP30365.1"/>
    <property type="molecule type" value="Genomic_DNA"/>
</dbReference>
<accession>A0A2W5DEK7</accession>
<dbReference type="Gene3D" id="3.40.50.620">
    <property type="entry name" value="HUPs"/>
    <property type="match status" value="1"/>
</dbReference>
<evidence type="ECO:0000259" key="2">
    <source>
        <dbReference type="Pfam" id="PF02698"/>
    </source>
</evidence>
<keyword evidence="1" id="KW-0812">Transmembrane</keyword>
<evidence type="ECO:0000256" key="1">
    <source>
        <dbReference type="SAM" id="Phobius"/>
    </source>
</evidence>
<dbReference type="InterPro" id="IPR051599">
    <property type="entry name" value="Cell_Envelope_Assoc"/>
</dbReference>
<dbReference type="AlphaFoldDB" id="A0A2W5DEK7"/>